<dbReference type="AlphaFoldDB" id="A0AAD1WTI0"/>
<proteinExistence type="predicted"/>
<protein>
    <submittedName>
        <fullName evidence="1">Uncharacterized protein</fullName>
    </submittedName>
</protein>
<reference evidence="1" key="1">
    <citation type="submission" date="2022-03" db="EMBL/GenBank/DDBJ databases">
        <authorList>
            <person name="Alioto T."/>
            <person name="Alioto T."/>
            <person name="Gomez Garrido J."/>
        </authorList>
    </citation>
    <scope>NUCLEOTIDE SEQUENCE</scope>
</reference>
<name>A0AAD1WTI0_PELCU</name>
<sequence>MLYCDQSVLERAEERTRPQPPWFTIAELQISSPFIFGPIRLQEIVAGAINVQFAPSEKILHYRAQIVGAEPGKSPLLAECNMPYGYHWEFLTLTKPVSQCNVSSGQEI</sequence>
<dbReference type="EMBL" id="OW240922">
    <property type="protein sequence ID" value="CAH2322522.1"/>
    <property type="molecule type" value="Genomic_DNA"/>
</dbReference>
<evidence type="ECO:0000313" key="2">
    <source>
        <dbReference type="Proteomes" id="UP001295444"/>
    </source>
</evidence>
<keyword evidence="2" id="KW-1185">Reference proteome</keyword>
<dbReference type="Proteomes" id="UP001295444">
    <property type="component" value="Chromosome 11"/>
</dbReference>
<organism evidence="1 2">
    <name type="scientific">Pelobates cultripes</name>
    <name type="common">Western spadefoot toad</name>
    <dbReference type="NCBI Taxonomy" id="61616"/>
    <lineage>
        <taxon>Eukaryota</taxon>
        <taxon>Metazoa</taxon>
        <taxon>Chordata</taxon>
        <taxon>Craniata</taxon>
        <taxon>Vertebrata</taxon>
        <taxon>Euteleostomi</taxon>
        <taxon>Amphibia</taxon>
        <taxon>Batrachia</taxon>
        <taxon>Anura</taxon>
        <taxon>Pelobatoidea</taxon>
        <taxon>Pelobatidae</taxon>
        <taxon>Pelobates</taxon>
    </lineage>
</organism>
<gene>
    <name evidence="1" type="ORF">PECUL_23A001470</name>
</gene>
<accession>A0AAD1WTI0</accession>
<evidence type="ECO:0000313" key="1">
    <source>
        <dbReference type="EMBL" id="CAH2322522.1"/>
    </source>
</evidence>